<sequence length="157" mass="17013">MAKTTEPAPEPVLESIYEPVPVPELEPVAELGFEPIPEPLPESVPEIEDRVAKASAASKMTSLMFSLLEITKLLSQSLKEWRRPLGGQLLTMNLSFLNTLSQISGEWTLEWYGSPAGPDPNPPRTGSGLGAVFRSRNRSGFRVLGPKPSPHPGTRAG</sequence>
<dbReference type="Proteomes" id="UP000325433">
    <property type="component" value="Unassembled WGS sequence"/>
</dbReference>
<keyword evidence="3" id="KW-1185">Reference proteome</keyword>
<dbReference type="AlphaFoldDB" id="A0A5N6VCR9"/>
<evidence type="ECO:0000313" key="3">
    <source>
        <dbReference type="Proteomes" id="UP000325433"/>
    </source>
</evidence>
<accession>A0A5N6VCR9</accession>
<dbReference type="EMBL" id="ML738481">
    <property type="protein sequence ID" value="KAE8306247.1"/>
    <property type="molecule type" value="Genomic_DNA"/>
</dbReference>
<name>A0A5N6VCR9_9EURO</name>
<proteinExistence type="predicted"/>
<evidence type="ECO:0000256" key="1">
    <source>
        <dbReference type="SAM" id="MobiDB-lite"/>
    </source>
</evidence>
<gene>
    <name evidence="2" type="ORF">BDV41DRAFT_583485</name>
</gene>
<feature type="region of interest" description="Disordered" evidence="1">
    <location>
        <begin position="138"/>
        <end position="157"/>
    </location>
</feature>
<reference evidence="3" key="1">
    <citation type="submission" date="2019-04" db="EMBL/GenBank/DDBJ databases">
        <title>Friends and foes A comparative genomics studyof 23 Aspergillus species from section Flavi.</title>
        <authorList>
            <consortium name="DOE Joint Genome Institute"/>
            <person name="Kjaerbolling I."/>
            <person name="Vesth T."/>
            <person name="Frisvad J.C."/>
            <person name="Nybo J.L."/>
            <person name="Theobald S."/>
            <person name="Kildgaard S."/>
            <person name="Isbrandt T."/>
            <person name="Kuo A."/>
            <person name="Sato A."/>
            <person name="Lyhne E.K."/>
            <person name="Kogle M.E."/>
            <person name="Wiebenga A."/>
            <person name="Kun R.S."/>
            <person name="Lubbers R.J."/>
            <person name="Makela M.R."/>
            <person name="Barry K."/>
            <person name="Chovatia M."/>
            <person name="Clum A."/>
            <person name="Daum C."/>
            <person name="Haridas S."/>
            <person name="He G."/>
            <person name="LaButti K."/>
            <person name="Lipzen A."/>
            <person name="Mondo S."/>
            <person name="Riley R."/>
            <person name="Salamov A."/>
            <person name="Simmons B.A."/>
            <person name="Magnuson J.K."/>
            <person name="Henrissat B."/>
            <person name="Mortensen U.H."/>
            <person name="Larsen T.O."/>
            <person name="Devries R.P."/>
            <person name="Grigoriev I.V."/>
            <person name="Machida M."/>
            <person name="Baker S.E."/>
            <person name="Andersen M.R."/>
        </authorList>
    </citation>
    <scope>NUCLEOTIDE SEQUENCE [LARGE SCALE GENOMIC DNA]</scope>
    <source>
        <strain evidence="3">CBS 130015</strain>
    </source>
</reference>
<evidence type="ECO:0000313" key="2">
    <source>
        <dbReference type="EMBL" id="KAE8306247.1"/>
    </source>
</evidence>
<organism evidence="2 3">
    <name type="scientific">Aspergillus transmontanensis</name>
    <dbReference type="NCBI Taxonomy" id="1034304"/>
    <lineage>
        <taxon>Eukaryota</taxon>
        <taxon>Fungi</taxon>
        <taxon>Dikarya</taxon>
        <taxon>Ascomycota</taxon>
        <taxon>Pezizomycotina</taxon>
        <taxon>Eurotiomycetes</taxon>
        <taxon>Eurotiomycetidae</taxon>
        <taxon>Eurotiales</taxon>
        <taxon>Aspergillaceae</taxon>
        <taxon>Aspergillus</taxon>
        <taxon>Aspergillus subgen. Circumdati</taxon>
    </lineage>
</organism>
<protein>
    <submittedName>
        <fullName evidence="2">Uncharacterized protein</fullName>
    </submittedName>
</protein>